<evidence type="ECO:0000313" key="3">
    <source>
        <dbReference type="EMBL" id="KAF2657534.1"/>
    </source>
</evidence>
<evidence type="ECO:0000256" key="1">
    <source>
        <dbReference type="SAM" id="MobiDB-lite"/>
    </source>
</evidence>
<keyword evidence="4" id="KW-1185">Reference proteome</keyword>
<dbReference type="Pfam" id="PF05347">
    <property type="entry name" value="Complex1_LYR"/>
    <property type="match status" value="1"/>
</dbReference>
<dbReference type="OrthoDB" id="3925971at2759"/>
<protein>
    <recommendedName>
        <fullName evidence="2">Complex 1 LYR protein domain-containing protein</fullName>
    </recommendedName>
</protein>
<feature type="domain" description="Complex 1 LYR protein" evidence="2">
    <location>
        <begin position="17"/>
        <end position="73"/>
    </location>
</feature>
<evidence type="ECO:0000259" key="2">
    <source>
        <dbReference type="Pfam" id="PF05347"/>
    </source>
</evidence>
<dbReference type="InterPro" id="IPR008011">
    <property type="entry name" value="Complex1_LYR_dom"/>
</dbReference>
<organism evidence="3 4">
    <name type="scientific">Lophiostoma macrostomum CBS 122681</name>
    <dbReference type="NCBI Taxonomy" id="1314788"/>
    <lineage>
        <taxon>Eukaryota</taxon>
        <taxon>Fungi</taxon>
        <taxon>Dikarya</taxon>
        <taxon>Ascomycota</taxon>
        <taxon>Pezizomycotina</taxon>
        <taxon>Dothideomycetes</taxon>
        <taxon>Pleosporomycetidae</taxon>
        <taxon>Pleosporales</taxon>
        <taxon>Lophiostomataceae</taxon>
        <taxon>Lophiostoma</taxon>
    </lineage>
</organism>
<dbReference type="CDD" id="cd20273">
    <property type="entry name" value="Complex1_LYR_unchar"/>
    <property type="match status" value="1"/>
</dbReference>
<proteinExistence type="predicted"/>
<dbReference type="Proteomes" id="UP000799324">
    <property type="component" value="Unassembled WGS sequence"/>
</dbReference>
<dbReference type="AlphaFoldDB" id="A0A6A6TFX5"/>
<feature type="region of interest" description="Disordered" evidence="1">
    <location>
        <begin position="94"/>
        <end position="123"/>
    </location>
</feature>
<dbReference type="InterPro" id="IPR046896">
    <property type="entry name" value="Cup1-like_N"/>
</dbReference>
<sequence length="280" mass="31469">MPRFVLPKRSTPHRIAAIALYRALLLRCSSARLPDDHQRSLRNAVRQKFRRNCKIQSPYQLGLAFRAGYETLDHLDAAAAGNSSSAEFIRTGASSLSSGLKRPPPPRRLFPPREPQPELASLPPEQAVLNVRPYTKVSGPRHVPVLCSANGVPFLRLKKPQPPSLSRVLRQKLARKIMRFDVKVLLNNYWIPLSRQEDVWDAIVYQEHGIDSKGGRDPEGRWVDAMESAYADNVRLYEAELATDKALSRNMQGIVDKETALAVSEGQQVVRGRRKGPRKA</sequence>
<gene>
    <name evidence="3" type="ORF">K491DRAFT_594887</name>
</gene>
<name>A0A6A6TFX5_9PLEO</name>
<reference evidence="3" key="1">
    <citation type="journal article" date="2020" name="Stud. Mycol.">
        <title>101 Dothideomycetes genomes: a test case for predicting lifestyles and emergence of pathogens.</title>
        <authorList>
            <person name="Haridas S."/>
            <person name="Albert R."/>
            <person name="Binder M."/>
            <person name="Bloem J."/>
            <person name="Labutti K."/>
            <person name="Salamov A."/>
            <person name="Andreopoulos B."/>
            <person name="Baker S."/>
            <person name="Barry K."/>
            <person name="Bills G."/>
            <person name="Bluhm B."/>
            <person name="Cannon C."/>
            <person name="Castanera R."/>
            <person name="Culley D."/>
            <person name="Daum C."/>
            <person name="Ezra D."/>
            <person name="Gonzalez J."/>
            <person name="Henrissat B."/>
            <person name="Kuo A."/>
            <person name="Liang C."/>
            <person name="Lipzen A."/>
            <person name="Lutzoni F."/>
            <person name="Magnuson J."/>
            <person name="Mondo S."/>
            <person name="Nolan M."/>
            <person name="Ohm R."/>
            <person name="Pangilinan J."/>
            <person name="Park H.-J."/>
            <person name="Ramirez L."/>
            <person name="Alfaro M."/>
            <person name="Sun H."/>
            <person name="Tritt A."/>
            <person name="Yoshinaga Y."/>
            <person name="Zwiers L.-H."/>
            <person name="Turgeon B."/>
            <person name="Goodwin S."/>
            <person name="Spatafora J."/>
            <person name="Crous P."/>
            <person name="Grigoriev I."/>
        </authorList>
    </citation>
    <scope>NUCLEOTIDE SEQUENCE</scope>
    <source>
        <strain evidence="3">CBS 122681</strain>
    </source>
</reference>
<dbReference type="EMBL" id="MU004324">
    <property type="protein sequence ID" value="KAF2657534.1"/>
    <property type="molecule type" value="Genomic_DNA"/>
</dbReference>
<evidence type="ECO:0000313" key="4">
    <source>
        <dbReference type="Proteomes" id="UP000799324"/>
    </source>
</evidence>
<accession>A0A6A6TFX5</accession>
<feature type="compositionally biased region" description="Pro residues" evidence="1">
    <location>
        <begin position="102"/>
        <end position="114"/>
    </location>
</feature>